<protein>
    <submittedName>
        <fullName evidence="1">DUF2922 domain-containing protein</fullName>
    </submittedName>
</protein>
<dbReference type="InterPro" id="IPR021321">
    <property type="entry name" value="DUF2922"/>
</dbReference>
<sequence>MAQVLQLTFANAAGSTMTININDPKPNLTEAEVNAAMQAIIDQAAFSKEGFLFNVKKSARIVERHVTAIDLIN</sequence>
<evidence type="ECO:0000313" key="2">
    <source>
        <dbReference type="Proteomes" id="UP000619101"/>
    </source>
</evidence>
<organism evidence="1 2">
    <name type="scientific">Solibacillus faecavium</name>
    <dbReference type="NCBI Taxonomy" id="2762221"/>
    <lineage>
        <taxon>Bacteria</taxon>
        <taxon>Bacillati</taxon>
        <taxon>Bacillota</taxon>
        <taxon>Bacilli</taxon>
        <taxon>Bacillales</taxon>
        <taxon>Caryophanaceae</taxon>
        <taxon>Solibacillus</taxon>
    </lineage>
</organism>
<comment type="caution">
    <text evidence="1">The sequence shown here is derived from an EMBL/GenBank/DDBJ whole genome shotgun (WGS) entry which is preliminary data.</text>
</comment>
<dbReference type="EMBL" id="JACSPZ010000002">
    <property type="protein sequence ID" value="MBD8035839.1"/>
    <property type="molecule type" value="Genomic_DNA"/>
</dbReference>
<name>A0ABR8XV69_9BACL</name>
<dbReference type="RefSeq" id="WP_191698816.1">
    <property type="nucleotide sequence ID" value="NZ_JACSPZ010000002.1"/>
</dbReference>
<gene>
    <name evidence="1" type="ORF">H9635_03735</name>
</gene>
<keyword evidence="2" id="KW-1185">Reference proteome</keyword>
<reference evidence="1 2" key="1">
    <citation type="submission" date="2020-08" db="EMBL/GenBank/DDBJ databases">
        <title>A Genomic Blueprint of the Chicken Gut Microbiome.</title>
        <authorList>
            <person name="Gilroy R."/>
            <person name="Ravi A."/>
            <person name="Getino M."/>
            <person name="Pursley I."/>
            <person name="Horton D.L."/>
            <person name="Alikhan N.-F."/>
            <person name="Baker D."/>
            <person name="Gharbi K."/>
            <person name="Hall N."/>
            <person name="Watson M."/>
            <person name="Adriaenssens E.M."/>
            <person name="Foster-Nyarko E."/>
            <person name="Jarju S."/>
            <person name="Secka A."/>
            <person name="Antonio M."/>
            <person name="Oren A."/>
            <person name="Chaudhuri R."/>
            <person name="La Ragione R.M."/>
            <person name="Hildebrand F."/>
            <person name="Pallen M.J."/>
        </authorList>
    </citation>
    <scope>NUCLEOTIDE SEQUENCE [LARGE SCALE GENOMIC DNA]</scope>
    <source>
        <strain evidence="1 2">A46</strain>
    </source>
</reference>
<accession>A0ABR8XV69</accession>
<dbReference type="Proteomes" id="UP000619101">
    <property type="component" value="Unassembled WGS sequence"/>
</dbReference>
<proteinExistence type="predicted"/>
<dbReference type="Pfam" id="PF11148">
    <property type="entry name" value="DUF2922"/>
    <property type="match status" value="1"/>
</dbReference>
<evidence type="ECO:0000313" key="1">
    <source>
        <dbReference type="EMBL" id="MBD8035839.1"/>
    </source>
</evidence>